<gene>
    <name evidence="1" type="ORF">HNR40_006004</name>
</gene>
<sequence length="237" mass="26475">MRRELIDGVLAYGHWGRPMLVFPSEQGQPSDFESNGMLGAISDLVEAGRVKVYCVPNNDRESWSNRSIPLEERARRHAGYEQWIVDKVVNAIDEDCAGADDIITFGCSLGAYHAANFALKRADLFPLAIGLSGNYDPSAWHGWGERGEAAYFNNPLDYVPHLHGDHLDWLRGRLSVLLVCGQGQWEDTTGSLESTKRLAAALTGVGIRHELDLWGFDVPHDWPSWRAQLAHHLGRFV</sequence>
<name>A0A7W8EJB5_9ACTN</name>
<dbReference type="Pfam" id="PF00756">
    <property type="entry name" value="Esterase"/>
    <property type="match status" value="1"/>
</dbReference>
<evidence type="ECO:0000313" key="1">
    <source>
        <dbReference type="EMBL" id="MBB5080517.1"/>
    </source>
</evidence>
<keyword evidence="2" id="KW-1185">Reference proteome</keyword>
<organism evidence="1 2">
    <name type="scientific">Nonomuraea endophytica</name>
    <dbReference type="NCBI Taxonomy" id="714136"/>
    <lineage>
        <taxon>Bacteria</taxon>
        <taxon>Bacillati</taxon>
        <taxon>Actinomycetota</taxon>
        <taxon>Actinomycetes</taxon>
        <taxon>Streptosporangiales</taxon>
        <taxon>Streptosporangiaceae</taxon>
        <taxon>Nonomuraea</taxon>
    </lineage>
</organism>
<accession>A0A7W8EJB5</accession>
<dbReference type="InterPro" id="IPR029058">
    <property type="entry name" value="AB_hydrolase_fold"/>
</dbReference>
<dbReference type="RefSeq" id="WP_184967057.1">
    <property type="nucleotide sequence ID" value="NZ_JACHIN010000008.1"/>
</dbReference>
<comment type="caution">
    <text evidence="1">The sequence shown here is derived from an EMBL/GenBank/DDBJ whole genome shotgun (WGS) entry which is preliminary data.</text>
</comment>
<dbReference type="SUPFAM" id="SSF53474">
    <property type="entry name" value="alpha/beta-Hydrolases"/>
    <property type="match status" value="1"/>
</dbReference>
<evidence type="ECO:0000313" key="2">
    <source>
        <dbReference type="Proteomes" id="UP000568380"/>
    </source>
</evidence>
<dbReference type="InterPro" id="IPR000801">
    <property type="entry name" value="Esterase-like"/>
</dbReference>
<dbReference type="Proteomes" id="UP000568380">
    <property type="component" value="Unassembled WGS sequence"/>
</dbReference>
<reference evidence="1 2" key="1">
    <citation type="submission" date="2020-08" db="EMBL/GenBank/DDBJ databases">
        <title>Genomic Encyclopedia of Type Strains, Phase IV (KMG-IV): sequencing the most valuable type-strain genomes for metagenomic binning, comparative biology and taxonomic classification.</title>
        <authorList>
            <person name="Goeker M."/>
        </authorList>
    </citation>
    <scope>NUCLEOTIDE SEQUENCE [LARGE SCALE GENOMIC DNA]</scope>
    <source>
        <strain evidence="1 2">DSM 45385</strain>
    </source>
</reference>
<dbReference type="EMBL" id="JACHIN010000008">
    <property type="protein sequence ID" value="MBB5080517.1"/>
    <property type="molecule type" value="Genomic_DNA"/>
</dbReference>
<dbReference type="AlphaFoldDB" id="A0A7W8EJB5"/>
<proteinExistence type="predicted"/>
<protein>
    <submittedName>
        <fullName evidence="1">Esterase/lipase superfamily enzyme</fullName>
    </submittedName>
</protein>
<dbReference type="Gene3D" id="3.40.50.1820">
    <property type="entry name" value="alpha/beta hydrolase"/>
    <property type="match status" value="1"/>
</dbReference>